<dbReference type="EMBL" id="BGPR01000677">
    <property type="protein sequence ID" value="GBM31184.1"/>
    <property type="molecule type" value="Genomic_DNA"/>
</dbReference>
<dbReference type="AlphaFoldDB" id="A0A4Y2ETD2"/>
<accession>A0A4Y2ETD2</accession>
<dbReference type="Proteomes" id="UP000499080">
    <property type="component" value="Unassembled WGS sequence"/>
</dbReference>
<protein>
    <submittedName>
        <fullName evidence="1">Uncharacterized protein</fullName>
    </submittedName>
</protein>
<reference evidence="1 2" key="1">
    <citation type="journal article" date="2019" name="Sci. Rep.">
        <title>Orb-weaving spider Araneus ventricosus genome elucidates the spidroin gene catalogue.</title>
        <authorList>
            <person name="Kono N."/>
            <person name="Nakamura H."/>
            <person name="Ohtoshi R."/>
            <person name="Moran D.A.P."/>
            <person name="Shinohara A."/>
            <person name="Yoshida Y."/>
            <person name="Fujiwara M."/>
            <person name="Mori M."/>
            <person name="Tomita M."/>
            <person name="Arakawa K."/>
        </authorList>
    </citation>
    <scope>NUCLEOTIDE SEQUENCE [LARGE SCALE GENOMIC DNA]</scope>
</reference>
<keyword evidence="2" id="KW-1185">Reference proteome</keyword>
<proteinExistence type="predicted"/>
<organism evidence="1 2">
    <name type="scientific">Araneus ventricosus</name>
    <name type="common">Orbweaver spider</name>
    <name type="synonym">Epeira ventricosa</name>
    <dbReference type="NCBI Taxonomy" id="182803"/>
    <lineage>
        <taxon>Eukaryota</taxon>
        <taxon>Metazoa</taxon>
        <taxon>Ecdysozoa</taxon>
        <taxon>Arthropoda</taxon>
        <taxon>Chelicerata</taxon>
        <taxon>Arachnida</taxon>
        <taxon>Araneae</taxon>
        <taxon>Araneomorphae</taxon>
        <taxon>Entelegynae</taxon>
        <taxon>Araneoidea</taxon>
        <taxon>Araneidae</taxon>
        <taxon>Araneus</taxon>
    </lineage>
</organism>
<sequence>MQGNILTWCRADFDSCLEDFIQPTGAPSTPPSEKRIHLHSRKGLDEVNLRICDVRIDTGRGDLVVRSRPRDRRPQAQNPIPPKIRRVWGQLHAKSYVVAKRPPAGVAWKFGEGGARSGVVLVI</sequence>
<comment type="caution">
    <text evidence="1">The sequence shown here is derived from an EMBL/GenBank/DDBJ whole genome shotgun (WGS) entry which is preliminary data.</text>
</comment>
<evidence type="ECO:0000313" key="2">
    <source>
        <dbReference type="Proteomes" id="UP000499080"/>
    </source>
</evidence>
<gene>
    <name evidence="1" type="ORF">AVEN_242600_1</name>
</gene>
<name>A0A4Y2ETD2_ARAVE</name>
<evidence type="ECO:0000313" key="1">
    <source>
        <dbReference type="EMBL" id="GBM31184.1"/>
    </source>
</evidence>